<gene>
    <name evidence="1" type="ORF">rCG_59127</name>
</gene>
<feature type="non-terminal residue" evidence="1">
    <location>
        <position position="104"/>
    </location>
</feature>
<accession>A6MGV7</accession>
<evidence type="ECO:0000313" key="1">
    <source>
        <dbReference type="EMBL" id="EDL82753.1"/>
    </source>
</evidence>
<protein>
    <submittedName>
        <fullName evidence="1">RCG59127</fullName>
    </submittedName>
</protein>
<sequence length="104" mass="11095">MRALPLKLAVPLRFYLVQFSNLYISSAPRVIAPFLADIHSSHSSGQILYGGHLLGCAESGCLLPVHRLPADRVQLPPYPLLPGHLGASGPLGGGQSWGCVVWRG</sequence>
<dbReference type="EMBL" id="DS032056">
    <property type="protein sequence ID" value="EDL82753.1"/>
    <property type="molecule type" value="Genomic_DNA"/>
</dbReference>
<dbReference type="AlphaFoldDB" id="A6MGV7"/>
<dbReference type="Proteomes" id="UP000234681">
    <property type="component" value="Unassembled WGS sequence"/>
</dbReference>
<name>A6MGV7_RAT</name>
<proteinExistence type="predicted"/>
<organism evidence="1 2">
    <name type="scientific">Rattus norvegicus</name>
    <name type="common">Rat</name>
    <dbReference type="NCBI Taxonomy" id="10116"/>
    <lineage>
        <taxon>Eukaryota</taxon>
        <taxon>Metazoa</taxon>
        <taxon>Chordata</taxon>
        <taxon>Craniata</taxon>
        <taxon>Vertebrata</taxon>
        <taxon>Euteleostomi</taxon>
        <taxon>Mammalia</taxon>
        <taxon>Eutheria</taxon>
        <taxon>Euarchontoglires</taxon>
        <taxon>Glires</taxon>
        <taxon>Rodentia</taxon>
        <taxon>Myomorpha</taxon>
        <taxon>Muroidea</taxon>
        <taxon>Muridae</taxon>
        <taxon>Murinae</taxon>
        <taxon>Rattus</taxon>
    </lineage>
</organism>
<evidence type="ECO:0000313" key="2">
    <source>
        <dbReference type="Proteomes" id="UP000234681"/>
    </source>
</evidence>
<reference evidence="2" key="1">
    <citation type="submission" date="2005-06" db="EMBL/GenBank/DDBJ databases">
        <authorList>
            <person name="Mural R.J."/>
            <person name="Li P.W."/>
            <person name="Adams M.D."/>
            <person name="Amanatides P.G."/>
            <person name="Baden-Tillson H."/>
            <person name="Barnstead M."/>
            <person name="Chin S.H."/>
            <person name="Dew I."/>
            <person name="Evans C.A."/>
            <person name="Ferriera S."/>
            <person name="Flanigan M."/>
            <person name="Fosler C."/>
            <person name="Glodek A."/>
            <person name="Gu Z."/>
            <person name="Holt R.A."/>
            <person name="Jennings D."/>
            <person name="Kraft C.L."/>
            <person name="Lu F."/>
            <person name="Nguyen T."/>
            <person name="Nusskern D.R."/>
            <person name="Pfannkoch C.M."/>
            <person name="Sitter C."/>
            <person name="Sutton G.G."/>
            <person name="Venter J.C."/>
            <person name="Wang Z."/>
            <person name="Woodage T."/>
            <person name="Zheng X.H."/>
            <person name="Zhong F."/>
        </authorList>
    </citation>
    <scope>NUCLEOTIDE SEQUENCE [LARGE SCALE GENOMIC DNA]</scope>
    <source>
        <strain>BN</strain>
        <strain evidence="2">Sprague-Dawley</strain>
    </source>
</reference>